<gene>
    <name evidence="17" type="ORF">UFOPK1835_01382</name>
</gene>
<dbReference type="InterPro" id="IPR023468">
    <property type="entry name" value="Riboflavin_kinase"/>
</dbReference>
<dbReference type="UniPathway" id="UPA00277">
    <property type="reaction ID" value="UER00407"/>
</dbReference>
<dbReference type="EMBL" id="CAEZUP010000062">
    <property type="protein sequence ID" value="CAB4615671.1"/>
    <property type="molecule type" value="Genomic_DNA"/>
</dbReference>
<dbReference type="SMART" id="SM00904">
    <property type="entry name" value="Flavokinase"/>
    <property type="match status" value="1"/>
</dbReference>
<accession>A0A6J6HP54</accession>
<dbReference type="NCBIfam" id="TIGR00083">
    <property type="entry name" value="ribF"/>
    <property type="match status" value="1"/>
</dbReference>
<evidence type="ECO:0000256" key="3">
    <source>
        <dbReference type="ARBA" id="ARBA00010214"/>
    </source>
</evidence>
<evidence type="ECO:0000256" key="6">
    <source>
        <dbReference type="ARBA" id="ARBA00018483"/>
    </source>
</evidence>
<dbReference type="CDD" id="cd02064">
    <property type="entry name" value="FAD_synthetase_N"/>
    <property type="match status" value="1"/>
</dbReference>
<evidence type="ECO:0000256" key="15">
    <source>
        <dbReference type="ARBA" id="ARBA00023268"/>
    </source>
</evidence>
<dbReference type="GO" id="GO:0003919">
    <property type="term" value="F:FMN adenylyltransferase activity"/>
    <property type="evidence" value="ECO:0007669"/>
    <property type="project" value="UniProtKB-EC"/>
</dbReference>
<dbReference type="GO" id="GO:0009231">
    <property type="term" value="P:riboflavin biosynthetic process"/>
    <property type="evidence" value="ECO:0007669"/>
    <property type="project" value="InterPro"/>
</dbReference>
<proteinExistence type="inferred from homology"/>
<dbReference type="Gene3D" id="3.40.50.620">
    <property type="entry name" value="HUPs"/>
    <property type="match status" value="1"/>
</dbReference>
<dbReference type="SUPFAM" id="SSF82114">
    <property type="entry name" value="Riboflavin kinase-like"/>
    <property type="match status" value="1"/>
</dbReference>
<name>A0A6J6HP54_9ZZZZ</name>
<dbReference type="InterPro" id="IPR002606">
    <property type="entry name" value="Riboflavin_kinase_bac"/>
</dbReference>
<dbReference type="InterPro" id="IPR023465">
    <property type="entry name" value="Riboflavin_kinase_dom_sf"/>
</dbReference>
<evidence type="ECO:0000256" key="5">
    <source>
        <dbReference type="ARBA" id="ARBA00012393"/>
    </source>
</evidence>
<evidence type="ECO:0000259" key="16">
    <source>
        <dbReference type="SMART" id="SM00904"/>
    </source>
</evidence>
<dbReference type="GO" id="GO:0006747">
    <property type="term" value="P:FAD biosynthetic process"/>
    <property type="evidence" value="ECO:0007669"/>
    <property type="project" value="UniProtKB-UniPathway"/>
</dbReference>
<dbReference type="InterPro" id="IPR015865">
    <property type="entry name" value="Riboflavin_kinase_bac/euk"/>
</dbReference>
<dbReference type="NCBIfam" id="NF004160">
    <property type="entry name" value="PRK05627.1-3"/>
    <property type="match status" value="1"/>
</dbReference>
<keyword evidence="10" id="KW-0548">Nucleotidyltransferase</keyword>
<protein>
    <recommendedName>
        <fullName evidence="6">Bifunctional riboflavin kinase/FMN adenylyltransferase</fullName>
        <ecNumber evidence="4">2.7.1.26</ecNumber>
        <ecNumber evidence="5">2.7.7.2</ecNumber>
    </recommendedName>
</protein>
<feature type="domain" description="Riboflavin kinase" evidence="16">
    <location>
        <begin position="187"/>
        <end position="314"/>
    </location>
</feature>
<organism evidence="17">
    <name type="scientific">freshwater metagenome</name>
    <dbReference type="NCBI Taxonomy" id="449393"/>
    <lineage>
        <taxon>unclassified sequences</taxon>
        <taxon>metagenomes</taxon>
        <taxon>ecological metagenomes</taxon>
    </lineage>
</organism>
<evidence type="ECO:0000256" key="7">
    <source>
        <dbReference type="ARBA" id="ARBA00022630"/>
    </source>
</evidence>
<evidence type="ECO:0000256" key="2">
    <source>
        <dbReference type="ARBA" id="ARBA00005201"/>
    </source>
</evidence>
<evidence type="ECO:0000256" key="4">
    <source>
        <dbReference type="ARBA" id="ARBA00012105"/>
    </source>
</evidence>
<dbReference type="GO" id="GO:0008531">
    <property type="term" value="F:riboflavin kinase activity"/>
    <property type="evidence" value="ECO:0007669"/>
    <property type="project" value="UniProtKB-EC"/>
</dbReference>
<keyword evidence="14" id="KW-0067">ATP-binding</keyword>
<comment type="pathway">
    <text evidence="2">Cofactor biosynthesis; FMN biosynthesis; FMN from riboflavin (ATP route): step 1/1.</text>
</comment>
<dbReference type="PIRSF" id="PIRSF004491">
    <property type="entry name" value="FAD_Synth"/>
    <property type="match status" value="1"/>
</dbReference>
<dbReference type="PANTHER" id="PTHR22749:SF6">
    <property type="entry name" value="RIBOFLAVIN KINASE"/>
    <property type="match status" value="1"/>
</dbReference>
<evidence type="ECO:0000256" key="8">
    <source>
        <dbReference type="ARBA" id="ARBA00022643"/>
    </source>
</evidence>
<dbReference type="SUPFAM" id="SSF52374">
    <property type="entry name" value="Nucleotidylyl transferase"/>
    <property type="match status" value="1"/>
</dbReference>
<keyword evidence="11" id="KW-0547">Nucleotide-binding</keyword>
<comment type="similarity">
    <text evidence="3">Belongs to the RibF family.</text>
</comment>
<evidence type="ECO:0000256" key="13">
    <source>
        <dbReference type="ARBA" id="ARBA00022827"/>
    </source>
</evidence>
<dbReference type="AlphaFoldDB" id="A0A6J6HP54"/>
<keyword evidence="15" id="KW-0511">Multifunctional enzyme</keyword>
<reference evidence="17" key="1">
    <citation type="submission" date="2020-05" db="EMBL/GenBank/DDBJ databases">
        <authorList>
            <person name="Chiriac C."/>
            <person name="Salcher M."/>
            <person name="Ghai R."/>
            <person name="Kavagutti S V."/>
        </authorList>
    </citation>
    <scope>NUCLEOTIDE SEQUENCE</scope>
</reference>
<dbReference type="PANTHER" id="PTHR22749">
    <property type="entry name" value="RIBOFLAVIN KINASE/FMN ADENYLYLTRANSFERASE"/>
    <property type="match status" value="1"/>
</dbReference>
<evidence type="ECO:0000256" key="14">
    <source>
        <dbReference type="ARBA" id="ARBA00022840"/>
    </source>
</evidence>
<keyword evidence="7" id="KW-0285">Flavoprotein</keyword>
<evidence type="ECO:0000256" key="11">
    <source>
        <dbReference type="ARBA" id="ARBA00022741"/>
    </source>
</evidence>
<keyword evidence="13" id="KW-0274">FAD</keyword>
<dbReference type="UniPathway" id="UPA00276">
    <property type="reaction ID" value="UER00406"/>
</dbReference>
<dbReference type="InterPro" id="IPR004821">
    <property type="entry name" value="Cyt_trans-like"/>
</dbReference>
<dbReference type="Pfam" id="PF06574">
    <property type="entry name" value="FAD_syn"/>
    <property type="match status" value="1"/>
</dbReference>
<sequence>MKVLRDNDSHPRPPEGTAVTIGAFDGVHRGHREVIKTLTGLADERGLQTAVVTFDRHPASVVRPESAPLLLTDLDQKLELLAECGVDYTFVVTFDEERSKETAPEFVTEILGERLGAKIVAVGDDFHFGHNRAGNVGLLQTLGAELGFDVVGHVLVGPDGRASDEPVSSTRIRRALAAGDLVGANEMLGRPHEVRGTVGHGDARARDLGFRTANVAVPESICLPADGIYAGWYFTPDGVRHPTAISLGRRPTFYEFADTSLLEAHLIDFDGDLYGQVASVQFVARLRDELKFDGVDALIEQMGRDVDQCRSMLMD</sequence>
<evidence type="ECO:0000313" key="17">
    <source>
        <dbReference type="EMBL" id="CAB4615671.1"/>
    </source>
</evidence>
<keyword evidence="8" id="KW-0288">FMN</keyword>
<dbReference type="NCBIfam" id="TIGR00125">
    <property type="entry name" value="cyt_tran_rel"/>
    <property type="match status" value="1"/>
</dbReference>
<dbReference type="EC" id="2.7.1.26" evidence="4"/>
<comment type="pathway">
    <text evidence="1">Cofactor biosynthesis; FAD biosynthesis; FAD from FMN: step 1/1.</text>
</comment>
<dbReference type="EC" id="2.7.7.2" evidence="5"/>
<evidence type="ECO:0000256" key="9">
    <source>
        <dbReference type="ARBA" id="ARBA00022679"/>
    </source>
</evidence>
<evidence type="ECO:0000256" key="12">
    <source>
        <dbReference type="ARBA" id="ARBA00022777"/>
    </source>
</evidence>
<evidence type="ECO:0000256" key="10">
    <source>
        <dbReference type="ARBA" id="ARBA00022695"/>
    </source>
</evidence>
<evidence type="ECO:0000256" key="1">
    <source>
        <dbReference type="ARBA" id="ARBA00004726"/>
    </source>
</evidence>
<dbReference type="GO" id="GO:0009398">
    <property type="term" value="P:FMN biosynthetic process"/>
    <property type="evidence" value="ECO:0007669"/>
    <property type="project" value="UniProtKB-UniPathway"/>
</dbReference>
<dbReference type="InterPro" id="IPR015864">
    <property type="entry name" value="FAD_synthase"/>
</dbReference>
<dbReference type="FunFam" id="3.40.50.620:FF:000021">
    <property type="entry name" value="Riboflavin biosynthesis protein"/>
    <property type="match status" value="1"/>
</dbReference>
<dbReference type="GO" id="GO:0005524">
    <property type="term" value="F:ATP binding"/>
    <property type="evidence" value="ECO:0007669"/>
    <property type="project" value="UniProtKB-KW"/>
</dbReference>
<keyword evidence="9" id="KW-0808">Transferase</keyword>
<keyword evidence="12" id="KW-0418">Kinase</keyword>
<dbReference type="InterPro" id="IPR014729">
    <property type="entry name" value="Rossmann-like_a/b/a_fold"/>
</dbReference>
<dbReference type="FunFam" id="2.40.30.30:FF:000003">
    <property type="entry name" value="Riboflavin biosynthesis protein"/>
    <property type="match status" value="1"/>
</dbReference>
<dbReference type="Pfam" id="PF01687">
    <property type="entry name" value="Flavokinase"/>
    <property type="match status" value="1"/>
</dbReference>
<dbReference type="Gene3D" id="2.40.30.30">
    <property type="entry name" value="Riboflavin kinase-like"/>
    <property type="match status" value="1"/>
</dbReference>